<evidence type="ECO:0000256" key="4">
    <source>
        <dbReference type="ARBA" id="ARBA00022741"/>
    </source>
</evidence>
<dbReference type="InterPro" id="IPR011698">
    <property type="entry name" value="GATase_3"/>
</dbReference>
<feature type="active site" description="Nucleophile" evidence="8">
    <location>
        <position position="332"/>
    </location>
</feature>
<dbReference type="NCBIfam" id="NF002204">
    <property type="entry name" value="PRK01077.1"/>
    <property type="match status" value="1"/>
</dbReference>
<keyword evidence="12" id="KW-1185">Reference proteome</keyword>
<feature type="domain" description="CobQ/CobB/MinD/ParA nucleotide binding" evidence="9">
    <location>
        <begin position="5"/>
        <end position="189"/>
    </location>
</feature>
<comment type="domain">
    <text evidence="8">Comprises of two domains. The C-terminal domain contains the binding site for glutamine and catalyzes the hydrolysis of this substrate to glutamate and ammonia. The N-terminal domain is anticipated to bind ATP and cobyrinate and catalyzes the ultimate synthesis of the diamide product. The ammonia produced via the glutaminase domain is probably translocated to the adjacent domain via a molecular tunnel, where it reacts with an activated intermediate.</text>
</comment>
<dbReference type="InterPro" id="IPR029062">
    <property type="entry name" value="Class_I_gatase-like"/>
</dbReference>
<dbReference type="PROSITE" id="PS51274">
    <property type="entry name" value="GATASE_COBBQ"/>
    <property type="match status" value="1"/>
</dbReference>
<evidence type="ECO:0000313" key="12">
    <source>
        <dbReference type="Proteomes" id="UP000568106"/>
    </source>
</evidence>
<evidence type="ECO:0000256" key="8">
    <source>
        <dbReference type="HAMAP-Rule" id="MF_00027"/>
    </source>
</evidence>
<dbReference type="PANTHER" id="PTHR43873">
    <property type="entry name" value="COBYRINATE A,C-DIAMIDE SYNTHASE"/>
    <property type="match status" value="1"/>
</dbReference>
<dbReference type="GO" id="GO:0005524">
    <property type="term" value="F:ATP binding"/>
    <property type="evidence" value="ECO:0007669"/>
    <property type="project" value="UniProtKB-UniRule"/>
</dbReference>
<organism evidence="11 12">
    <name type="scientific">Tunturiibacter empetritectus</name>
    <dbReference type="NCBI Taxonomy" id="3069691"/>
    <lineage>
        <taxon>Bacteria</taxon>
        <taxon>Pseudomonadati</taxon>
        <taxon>Acidobacteriota</taxon>
        <taxon>Terriglobia</taxon>
        <taxon>Terriglobales</taxon>
        <taxon>Acidobacteriaceae</taxon>
        <taxon>Tunturiibacter</taxon>
    </lineage>
</organism>
<comment type="similarity">
    <text evidence="8">Belongs to the CobB/CbiA family.</text>
</comment>
<feature type="site" description="Increases nucleophilicity of active site Cys" evidence="8">
    <location>
        <position position="435"/>
    </location>
</feature>
<evidence type="ECO:0000256" key="3">
    <source>
        <dbReference type="ARBA" id="ARBA00022598"/>
    </source>
</evidence>
<dbReference type="GO" id="GO:0042242">
    <property type="term" value="F:cobyrinic acid a,c-diamide synthase activity"/>
    <property type="evidence" value="ECO:0007669"/>
    <property type="project" value="UniProtKB-UniRule"/>
</dbReference>
<evidence type="ECO:0000259" key="10">
    <source>
        <dbReference type="Pfam" id="PF07685"/>
    </source>
</evidence>
<evidence type="ECO:0000313" key="11">
    <source>
        <dbReference type="EMBL" id="MBB5317094.1"/>
    </source>
</evidence>
<evidence type="ECO:0000256" key="5">
    <source>
        <dbReference type="ARBA" id="ARBA00022840"/>
    </source>
</evidence>
<proteinExistence type="inferred from homology"/>
<dbReference type="Pfam" id="PF07685">
    <property type="entry name" value="GATase_3"/>
    <property type="match status" value="1"/>
</dbReference>
<evidence type="ECO:0000256" key="6">
    <source>
        <dbReference type="ARBA" id="ARBA00022842"/>
    </source>
</evidence>
<dbReference type="InterPro" id="IPR002586">
    <property type="entry name" value="CobQ/CobB/MinD/ParA_Nub-bd_dom"/>
</dbReference>
<comment type="pathway">
    <text evidence="8">Cofactor biosynthesis; adenosylcobalamin biosynthesis; cob(II)yrinate a,c-diamide from sirohydrochlorin (anaerobic route): step 10/10.</text>
</comment>
<evidence type="ECO:0000256" key="2">
    <source>
        <dbReference type="ARBA" id="ARBA00022573"/>
    </source>
</evidence>
<sequence>MRGLLISGTASGVGKTTVALAIMAGLRRRGLAVQPLKCGPDFLDTGHHTRICGRKARNLDTWMLSEEANRSVLRDTARGTDVLVVEGMMGLFDGKSGNTEAGSTAEISKLLKLPVVLVVDAAKTARSIAAVVLGFEMFDPELQLAGVILNRVATERHYEMLRAAIETTCRTKILGWLPRDQTIAIPERHLGLQGAAESAIGDDAAIDTLAALAEKFFDLDRLLELECGLDLNEDQDFGGRRSQSEEGVRIGVPSDHAFSFYYEDNLDLLREQGAEIVWFSPLHDRCLPTGLDGLYLGGGYPELHAEKLSSNRGMLKDIRAFAASGRPVYAECGGMIYLSRSLSTQDGETYAMAGVLPLSMQMTDKLVQFGYVTVEFTEDCLLGVKGTTVRGHSFHYSCLVSRGEVATTYRVQYSMSGKEELEGFRQGSVLASYVHLHLRANPTIARDLVAAIRRARTLQTAAR</sequence>
<dbReference type="HAMAP" id="MF_00027">
    <property type="entry name" value="CobB_CbiA"/>
    <property type="match status" value="1"/>
</dbReference>
<dbReference type="GO" id="GO:0009236">
    <property type="term" value="P:cobalamin biosynthetic process"/>
    <property type="evidence" value="ECO:0007669"/>
    <property type="project" value="UniProtKB-UniRule"/>
</dbReference>
<comment type="catalytic activity">
    <reaction evidence="8">
        <text>cob(II)yrinate + 2 L-glutamine + 2 ATP + 2 H2O = cob(II)yrinate a,c diamide + 2 L-glutamate + 2 ADP + 2 phosphate + 2 H(+)</text>
        <dbReference type="Rhea" id="RHEA:26289"/>
        <dbReference type="ChEBI" id="CHEBI:15377"/>
        <dbReference type="ChEBI" id="CHEBI:15378"/>
        <dbReference type="ChEBI" id="CHEBI:29985"/>
        <dbReference type="ChEBI" id="CHEBI:30616"/>
        <dbReference type="ChEBI" id="CHEBI:43474"/>
        <dbReference type="ChEBI" id="CHEBI:58359"/>
        <dbReference type="ChEBI" id="CHEBI:58537"/>
        <dbReference type="ChEBI" id="CHEBI:58894"/>
        <dbReference type="ChEBI" id="CHEBI:456216"/>
        <dbReference type="EC" id="6.3.5.11"/>
    </reaction>
</comment>
<evidence type="ECO:0000256" key="7">
    <source>
        <dbReference type="ARBA" id="ARBA00022962"/>
    </source>
</evidence>
<dbReference type="SUPFAM" id="SSF52317">
    <property type="entry name" value="Class I glutamine amidotransferase-like"/>
    <property type="match status" value="1"/>
</dbReference>
<comment type="cofactor">
    <cofactor evidence="1 8">
        <name>Mg(2+)</name>
        <dbReference type="ChEBI" id="CHEBI:18420"/>
    </cofactor>
</comment>
<gene>
    <name evidence="8" type="primary">cbiA</name>
    <name evidence="11" type="ORF">HDF09_001763</name>
</gene>
<reference evidence="11" key="1">
    <citation type="submission" date="2020-08" db="EMBL/GenBank/DDBJ databases">
        <title>Genomic Encyclopedia of Type Strains, Phase IV (KMG-V): Genome sequencing to study the core and pangenomes of soil and plant-associated prokaryotes.</title>
        <authorList>
            <person name="Whitman W."/>
        </authorList>
    </citation>
    <scope>NUCLEOTIDE SEQUENCE [LARGE SCALE GENOMIC DNA]</scope>
    <source>
        <strain evidence="11">M8UP27</strain>
    </source>
</reference>
<comment type="miscellaneous">
    <text evidence="8">The a and c carboxylates of cobyrinate are activated for nucleophilic attack via formation of a phosphorylated intermediate by ATP. CbiA catalyzes first the amidation of the c-carboxylate, and then that of the a-carboxylate.</text>
</comment>
<dbReference type="Gene3D" id="3.40.50.300">
    <property type="entry name" value="P-loop containing nucleotide triphosphate hydrolases"/>
    <property type="match status" value="2"/>
</dbReference>
<keyword evidence="4 8" id="KW-0547">Nucleotide-binding</keyword>
<keyword evidence="6 8" id="KW-0460">Magnesium</keyword>
<feature type="domain" description="CobB/CobQ-like glutamine amidotransferase" evidence="10">
    <location>
        <begin position="249"/>
        <end position="441"/>
    </location>
</feature>
<dbReference type="NCBIfam" id="TIGR00379">
    <property type="entry name" value="cobB"/>
    <property type="match status" value="1"/>
</dbReference>
<evidence type="ECO:0000256" key="1">
    <source>
        <dbReference type="ARBA" id="ARBA00001946"/>
    </source>
</evidence>
<keyword evidence="3 8" id="KW-0436">Ligase</keyword>
<dbReference type="Proteomes" id="UP000568106">
    <property type="component" value="Unassembled WGS sequence"/>
</dbReference>
<dbReference type="InterPro" id="IPR027417">
    <property type="entry name" value="P-loop_NTPase"/>
</dbReference>
<keyword evidence="2 8" id="KW-0169">Cobalamin biosynthesis</keyword>
<dbReference type="Pfam" id="PF01656">
    <property type="entry name" value="CbiA"/>
    <property type="match status" value="1"/>
</dbReference>
<comment type="caution">
    <text evidence="11">The sequence shown here is derived from an EMBL/GenBank/DDBJ whole genome shotgun (WGS) entry which is preliminary data.</text>
</comment>
<dbReference type="SUPFAM" id="SSF52540">
    <property type="entry name" value="P-loop containing nucleoside triphosphate hydrolases"/>
    <property type="match status" value="1"/>
</dbReference>
<dbReference type="PANTHER" id="PTHR43873:SF1">
    <property type="entry name" value="COBYRINATE A,C-DIAMIDE SYNTHASE"/>
    <property type="match status" value="1"/>
</dbReference>
<dbReference type="CDD" id="cd05388">
    <property type="entry name" value="CobB_N"/>
    <property type="match status" value="1"/>
</dbReference>
<keyword evidence="7 8" id="KW-0315">Glutamine amidotransferase</keyword>
<keyword evidence="5 8" id="KW-0067">ATP-binding</keyword>
<comment type="function">
    <text evidence="8">Catalyzes the ATP-dependent amidation of the two carboxylate groups at positions a and c of cobyrinate, using either L-glutamine or ammonia as the nitrogen source.</text>
</comment>
<protein>
    <recommendedName>
        <fullName evidence="8">Cobyrinate a,c-diamide synthase</fullName>
        <ecNumber evidence="8">6.3.5.11</ecNumber>
    </recommendedName>
    <alternativeName>
        <fullName evidence="8">Cobyrinic acid a,c-diamide synthetase</fullName>
    </alternativeName>
</protein>
<evidence type="ECO:0000259" key="9">
    <source>
        <dbReference type="Pfam" id="PF01656"/>
    </source>
</evidence>
<dbReference type="CDD" id="cd03130">
    <property type="entry name" value="GATase1_CobB"/>
    <property type="match status" value="1"/>
</dbReference>
<accession>A0A7W8IH38</accession>
<name>A0A7W8IH38_9BACT</name>
<dbReference type="UniPathway" id="UPA00148">
    <property type="reaction ID" value="UER00231"/>
</dbReference>
<dbReference type="Gene3D" id="3.40.50.880">
    <property type="match status" value="1"/>
</dbReference>
<dbReference type="AlphaFoldDB" id="A0A7W8IH38"/>
<dbReference type="EMBL" id="JACHDY010000002">
    <property type="protein sequence ID" value="MBB5317094.1"/>
    <property type="molecule type" value="Genomic_DNA"/>
</dbReference>
<dbReference type="InterPro" id="IPR004484">
    <property type="entry name" value="CbiA/CobB_synth"/>
</dbReference>
<dbReference type="EC" id="6.3.5.11" evidence="8"/>